<dbReference type="AlphaFoldDB" id="A0A382JWN8"/>
<protein>
    <submittedName>
        <fullName evidence="1">Uncharacterized protein</fullName>
    </submittedName>
</protein>
<name>A0A382JWN8_9ZZZZ</name>
<reference evidence="1" key="1">
    <citation type="submission" date="2018-05" db="EMBL/GenBank/DDBJ databases">
        <authorList>
            <person name="Lanie J.A."/>
            <person name="Ng W.-L."/>
            <person name="Kazmierczak K.M."/>
            <person name="Andrzejewski T.M."/>
            <person name="Davidsen T.M."/>
            <person name="Wayne K.J."/>
            <person name="Tettelin H."/>
            <person name="Glass J.I."/>
            <person name="Rusch D."/>
            <person name="Podicherti R."/>
            <person name="Tsui H.-C.T."/>
            <person name="Winkler M.E."/>
        </authorList>
    </citation>
    <scope>NUCLEOTIDE SEQUENCE</scope>
</reference>
<organism evidence="1">
    <name type="scientific">marine metagenome</name>
    <dbReference type="NCBI Taxonomy" id="408172"/>
    <lineage>
        <taxon>unclassified sequences</taxon>
        <taxon>metagenomes</taxon>
        <taxon>ecological metagenomes</taxon>
    </lineage>
</organism>
<accession>A0A382JWN8</accession>
<proteinExistence type="predicted"/>
<dbReference type="EMBL" id="UINC01076312">
    <property type="protein sequence ID" value="SVC15357.1"/>
    <property type="molecule type" value="Genomic_DNA"/>
</dbReference>
<sequence length="60" mass="7273">MSNIYKVNSLEDYKKQREKKEGLKNIFLERIDPKKSREETVEQLISALKKNGWKFKEEEK</sequence>
<gene>
    <name evidence="1" type="ORF">METZ01_LOCUS268211</name>
</gene>
<evidence type="ECO:0000313" key="1">
    <source>
        <dbReference type="EMBL" id="SVC15357.1"/>
    </source>
</evidence>